<dbReference type="Gene3D" id="3.40.140.10">
    <property type="entry name" value="Cytidine Deaminase, domain 2"/>
    <property type="match status" value="1"/>
</dbReference>
<gene>
    <name evidence="2" type="ORF">US68_C0008G0064</name>
</gene>
<dbReference type="AlphaFoldDB" id="A0A0G0KLY0"/>
<evidence type="ECO:0000313" key="2">
    <source>
        <dbReference type="EMBL" id="KKQ50179.1"/>
    </source>
</evidence>
<dbReference type="Proteomes" id="UP000034231">
    <property type="component" value="Unassembled WGS sequence"/>
</dbReference>
<accession>A0A0G0KLY0</accession>
<evidence type="ECO:0000259" key="1">
    <source>
        <dbReference type="PROSITE" id="PS51747"/>
    </source>
</evidence>
<dbReference type="SUPFAM" id="SSF53927">
    <property type="entry name" value="Cytidine deaminase-like"/>
    <property type="match status" value="1"/>
</dbReference>
<dbReference type="InterPro" id="IPR016193">
    <property type="entry name" value="Cytidine_deaminase-like"/>
</dbReference>
<proteinExistence type="predicted"/>
<dbReference type="PANTHER" id="PTHR11079:SF162">
    <property type="entry name" value="RIBOFLAVIN BIOSYNTHESIS PROTEIN PYRD, CHLOROPLASTIC"/>
    <property type="match status" value="1"/>
</dbReference>
<reference evidence="2 3" key="1">
    <citation type="journal article" date="2015" name="Nature">
        <title>rRNA introns, odd ribosomes, and small enigmatic genomes across a large radiation of phyla.</title>
        <authorList>
            <person name="Brown C.T."/>
            <person name="Hug L.A."/>
            <person name="Thomas B.C."/>
            <person name="Sharon I."/>
            <person name="Castelle C.J."/>
            <person name="Singh A."/>
            <person name="Wilkins M.J."/>
            <person name="Williams K.H."/>
            <person name="Banfield J.F."/>
        </authorList>
    </citation>
    <scope>NUCLEOTIDE SEQUENCE [LARGE SCALE GENOMIC DNA]</scope>
</reference>
<name>A0A0G0KLY0_9BACT</name>
<dbReference type="EMBL" id="LBTX01000008">
    <property type="protein sequence ID" value="KKQ50179.1"/>
    <property type="molecule type" value="Genomic_DNA"/>
</dbReference>
<dbReference type="InterPro" id="IPR002125">
    <property type="entry name" value="CMP_dCMP_dom"/>
</dbReference>
<comment type="caution">
    <text evidence="2">The sequence shown here is derived from an EMBL/GenBank/DDBJ whole genome shotgun (WGS) entry which is preliminary data.</text>
</comment>
<evidence type="ECO:0000313" key="3">
    <source>
        <dbReference type="Proteomes" id="UP000034231"/>
    </source>
</evidence>
<organism evidence="2 3">
    <name type="scientific">Candidatus Shapirobacteria bacterium GW2011_GWE1_38_10</name>
    <dbReference type="NCBI Taxonomy" id="1618488"/>
    <lineage>
        <taxon>Bacteria</taxon>
        <taxon>Candidatus Shapironibacteriota</taxon>
    </lineage>
</organism>
<protein>
    <submittedName>
        <fullName evidence="2">Guanine deaminase</fullName>
    </submittedName>
</protein>
<dbReference type="GO" id="GO:0003824">
    <property type="term" value="F:catalytic activity"/>
    <property type="evidence" value="ECO:0007669"/>
    <property type="project" value="InterPro"/>
</dbReference>
<dbReference type="CDD" id="cd01285">
    <property type="entry name" value="nucleoside_deaminase"/>
    <property type="match status" value="1"/>
</dbReference>
<dbReference type="PROSITE" id="PS51747">
    <property type="entry name" value="CYT_DCMP_DEAMINASES_2"/>
    <property type="match status" value="1"/>
</dbReference>
<dbReference type="PANTHER" id="PTHR11079">
    <property type="entry name" value="CYTOSINE DEAMINASE FAMILY MEMBER"/>
    <property type="match status" value="1"/>
</dbReference>
<dbReference type="Pfam" id="PF00383">
    <property type="entry name" value="dCMP_cyt_deam_1"/>
    <property type="match status" value="1"/>
</dbReference>
<feature type="domain" description="CMP/dCMP-type deaminase" evidence="1">
    <location>
        <begin position="3"/>
        <end position="116"/>
    </location>
</feature>
<sequence>MRNNDKKFLRKAVDQAKKSVELGGFPAGAVVVKNGKIISKGVSLGNILHDPTSHAETSSMREACKKLKGYLEGATLYASLEPCLMCFEASNWTGVSKIVYGCKKTEEMAKKNYYEGVNEIRKINKKNNRQIELKYIPDFEKEMLTLVKKWESK</sequence>